<gene>
    <name evidence="3" type="ORF">QLX08_004181</name>
</gene>
<keyword evidence="2" id="KW-0732">Signal</keyword>
<feature type="compositionally biased region" description="Polar residues" evidence="1">
    <location>
        <begin position="330"/>
        <end position="341"/>
    </location>
</feature>
<evidence type="ECO:0000256" key="1">
    <source>
        <dbReference type="SAM" id="MobiDB-lite"/>
    </source>
</evidence>
<feature type="compositionally biased region" description="Polar residues" evidence="1">
    <location>
        <begin position="807"/>
        <end position="816"/>
    </location>
</feature>
<feature type="compositionally biased region" description="Pro residues" evidence="1">
    <location>
        <begin position="241"/>
        <end position="258"/>
    </location>
</feature>
<feature type="region of interest" description="Disordered" evidence="1">
    <location>
        <begin position="29"/>
        <end position="129"/>
    </location>
</feature>
<keyword evidence="4" id="KW-1185">Reference proteome</keyword>
<dbReference type="EMBL" id="JAWNGG020000063">
    <property type="protein sequence ID" value="KAK9304389.1"/>
    <property type="molecule type" value="Genomic_DNA"/>
</dbReference>
<organism evidence="3 4">
    <name type="scientific">Tetragonisca angustula</name>
    <dbReference type="NCBI Taxonomy" id="166442"/>
    <lineage>
        <taxon>Eukaryota</taxon>
        <taxon>Metazoa</taxon>
        <taxon>Ecdysozoa</taxon>
        <taxon>Arthropoda</taxon>
        <taxon>Hexapoda</taxon>
        <taxon>Insecta</taxon>
        <taxon>Pterygota</taxon>
        <taxon>Neoptera</taxon>
        <taxon>Endopterygota</taxon>
        <taxon>Hymenoptera</taxon>
        <taxon>Apocrita</taxon>
        <taxon>Aculeata</taxon>
        <taxon>Apoidea</taxon>
        <taxon>Anthophila</taxon>
        <taxon>Apidae</taxon>
        <taxon>Tetragonisca</taxon>
    </lineage>
</organism>
<name>A0AAW1A365_9HYME</name>
<evidence type="ECO:0000256" key="2">
    <source>
        <dbReference type="SAM" id="SignalP"/>
    </source>
</evidence>
<comment type="caution">
    <text evidence="3">The sequence shown here is derived from an EMBL/GenBank/DDBJ whole genome shotgun (WGS) entry which is preliminary data.</text>
</comment>
<protein>
    <submittedName>
        <fullName evidence="3">Uncharacterized protein</fullName>
    </submittedName>
</protein>
<dbReference type="AlphaFoldDB" id="A0AAW1A365"/>
<feature type="compositionally biased region" description="Polar residues" evidence="1">
    <location>
        <begin position="782"/>
        <end position="795"/>
    </location>
</feature>
<reference evidence="3 4" key="1">
    <citation type="submission" date="2024-05" db="EMBL/GenBank/DDBJ databases">
        <title>The nuclear and mitochondrial genome assemblies of Tetragonisca angustula (Apidae: Meliponini), a tiny yet remarkable pollinator in the Neotropics.</title>
        <authorList>
            <person name="Ferrari R."/>
            <person name="Ricardo P.C."/>
            <person name="Dias F.C."/>
            <person name="Araujo N.S."/>
            <person name="Soares D.O."/>
            <person name="Zhou Q.-S."/>
            <person name="Zhu C.-D."/>
            <person name="Coutinho L."/>
            <person name="Airas M.C."/>
            <person name="Batista T.M."/>
        </authorList>
    </citation>
    <scope>NUCLEOTIDE SEQUENCE [LARGE SCALE GENOMIC DNA]</scope>
    <source>
        <strain evidence="3">ASF017062</strain>
        <tissue evidence="3">Abdomen</tissue>
    </source>
</reference>
<feature type="compositionally biased region" description="Basic and acidic residues" evidence="1">
    <location>
        <begin position="35"/>
        <end position="49"/>
    </location>
</feature>
<sequence length="1038" mass="109828">MLRGKMTITLLCVLLIRHQVHAVVNKAQSQTLASKAEENPNEIKADERISNYGPPSDDYGPPIGSNIKGPVPVYGPPELVGDQGPTPIYPPPPPDLPPPIYGPPLASYGPPRNIKPLHGPPKQSFGPPLSPLPSKLNFGSLKLHYGPPKQHHAPPYSFGSFRLPKPQYGPPLKFTSNQYIAVGSSGLGPTKPAIPVPFDTYGVPPQKLAVQFSSQPSSNYGPPPPSSLAVAPESQYGPPDLYRPPVPPPGVPAPPTPPDIKYDGWQPIAGLGNQQPTNIYGPPMFEEHRTIDGSSLGPQRPQSAGNVVENPNVPSDSYGVPIHSPEAQDLKTSVKSGSNDNKGLPPPPLPEYEPFHNESPPKKKPQTDIQGGINSQYEVPKVEPLSIVKTVGFELLPTNPSLTSDLTAGLPTLKLPLLDTAANSNFGHSHAFQNVGNDLSLSLNGPSNSYGPPSLSSVSFGKLNPIESGIPLPPPPALDSYAAPPPSSYSPNGPYPAAEAGRASSFSSFGLHGNVLFKQNLQHYRPPGSLRHPLSPPATLIPPRNREPIKFKESIPSGLLTNLNRYLPPLRHAELAKTPKTYLPPFPFEQQLPIHNAPVAFKELPSVSLNSPMAAPNAHYGTPLSFGDFNTPAPVLTYGAPNFGPASSFVSSSAGFGSNLYDGVSNAITTTYGTPVVNLPLSTGGGHDCGLQQTSPGTRYSFEDVGSHSLNVGPSFGAALPAGLEQNTLFKLDSLSNALSGLENAQSIGQLSLQNFDQPKTNLKDSYGGSIGVSYAAAENSDNVVSSDHSQSTDAANVLSAPPAVQSHDSFSSNVHFQRENSGIRAEALTADLSQAKNLAANEVDASQFLTTHEGSDALSLVKGLTANGDGFEVQGSKGTYTLQIQAADGGLGTENSDGSIRHDQVLSNGLLQDILAAIEQPEQGQIQVQGQPEEQQLQHVYSNLPQAGDTEVPKGHYITVEQNNQRKGSNALPGQPGDNTEAESNRDISTKKEGVALFFNSQYGDSRKEIRSVTRNENVVAAVLSDDGKNASEAKSS</sequence>
<feature type="region of interest" description="Disordered" evidence="1">
    <location>
        <begin position="210"/>
        <end position="371"/>
    </location>
</feature>
<feature type="compositionally biased region" description="Polar residues" evidence="1">
    <location>
        <begin position="292"/>
        <end position="305"/>
    </location>
</feature>
<feature type="chain" id="PRO_5043710312" evidence="2">
    <location>
        <begin position="23"/>
        <end position="1038"/>
    </location>
</feature>
<dbReference type="Proteomes" id="UP001432146">
    <property type="component" value="Unassembled WGS sequence"/>
</dbReference>
<feature type="region of interest" description="Disordered" evidence="1">
    <location>
        <begin position="963"/>
        <end position="990"/>
    </location>
</feature>
<evidence type="ECO:0000313" key="4">
    <source>
        <dbReference type="Proteomes" id="UP001432146"/>
    </source>
</evidence>
<feature type="signal peptide" evidence="2">
    <location>
        <begin position="1"/>
        <end position="22"/>
    </location>
</feature>
<evidence type="ECO:0000313" key="3">
    <source>
        <dbReference type="EMBL" id="KAK9304389.1"/>
    </source>
</evidence>
<proteinExistence type="predicted"/>
<feature type="region of interest" description="Disordered" evidence="1">
    <location>
        <begin position="474"/>
        <end position="497"/>
    </location>
</feature>
<feature type="compositionally biased region" description="Pro residues" evidence="1">
    <location>
        <begin position="474"/>
        <end position="488"/>
    </location>
</feature>
<accession>A0AAW1A365</accession>
<feature type="compositionally biased region" description="Pro residues" evidence="1">
    <location>
        <begin position="87"/>
        <end position="102"/>
    </location>
</feature>
<feature type="region of interest" description="Disordered" evidence="1">
    <location>
        <begin position="782"/>
        <end position="816"/>
    </location>
</feature>